<evidence type="ECO:0000313" key="12">
    <source>
        <dbReference type="RefSeq" id="XP_042563567.1"/>
    </source>
</evidence>
<dbReference type="RefSeq" id="XP_042563566.1">
    <property type="nucleotide sequence ID" value="XM_042707632.1"/>
</dbReference>
<feature type="transmembrane region" description="Helical" evidence="8">
    <location>
        <begin position="49"/>
        <end position="70"/>
    </location>
</feature>
<keyword evidence="2 7" id="KW-0812">Transmembrane</keyword>
<feature type="transmembrane region" description="Helical" evidence="8">
    <location>
        <begin position="111"/>
        <end position="135"/>
    </location>
</feature>
<accession>A0A8M1KI62</accession>
<proteinExistence type="predicted"/>
<evidence type="ECO:0000259" key="9">
    <source>
        <dbReference type="PROSITE" id="PS51225"/>
    </source>
</evidence>
<feature type="domain" description="MARVEL" evidence="9">
    <location>
        <begin position="17"/>
        <end position="136"/>
    </location>
</feature>
<evidence type="ECO:0000256" key="4">
    <source>
        <dbReference type="ARBA" id="ARBA00023136"/>
    </source>
</evidence>
<comment type="function">
    <text evidence="5">May play a role in cell differentiation in the intestinal epithelium.</text>
</comment>
<keyword evidence="3 8" id="KW-1133">Transmembrane helix</keyword>
<organism evidence="10 12">
    <name type="scientific">Clupea harengus</name>
    <name type="common">Atlantic herring</name>
    <dbReference type="NCBI Taxonomy" id="7950"/>
    <lineage>
        <taxon>Eukaryota</taxon>
        <taxon>Metazoa</taxon>
        <taxon>Chordata</taxon>
        <taxon>Craniata</taxon>
        <taxon>Vertebrata</taxon>
        <taxon>Euteleostomi</taxon>
        <taxon>Actinopterygii</taxon>
        <taxon>Neopterygii</taxon>
        <taxon>Teleostei</taxon>
        <taxon>Clupei</taxon>
        <taxon>Clupeiformes</taxon>
        <taxon>Clupeoidei</taxon>
        <taxon>Clupeidae</taxon>
        <taxon>Clupea</taxon>
    </lineage>
</organism>
<dbReference type="Proteomes" id="UP000515152">
    <property type="component" value="Chromosome 4"/>
</dbReference>
<dbReference type="KEGG" id="char:116220302"/>
<reference evidence="11 12" key="1">
    <citation type="submission" date="2025-04" db="UniProtKB">
        <authorList>
            <consortium name="RefSeq"/>
        </authorList>
    </citation>
    <scope>IDENTIFICATION</scope>
</reference>
<evidence type="ECO:0000256" key="1">
    <source>
        <dbReference type="ARBA" id="ARBA00004141"/>
    </source>
</evidence>
<dbReference type="AlphaFoldDB" id="A0A8M1KI62"/>
<evidence type="ECO:0000256" key="3">
    <source>
        <dbReference type="ARBA" id="ARBA00022989"/>
    </source>
</evidence>
<dbReference type="GeneID" id="116220302"/>
<evidence type="ECO:0000256" key="5">
    <source>
        <dbReference type="ARBA" id="ARBA00037152"/>
    </source>
</evidence>
<sequence length="166" mass="17905">MQASEGEQGALSATIRYLKTRKGMTMAGEIVLCLLAIICKAASEGCFIGFPIVEMVLATFMLIIFSWGLDKKFYEVHWLWSDFFRAMIASPLLLITSMVCFAHTYGNSTAIMAEIFALGAGVLFGYDALLGFSIVKGRKIANTDQTTSGQNGVGAQQNGVGEIIIA</sequence>
<evidence type="ECO:0000313" key="10">
    <source>
        <dbReference type="Proteomes" id="UP000515152"/>
    </source>
</evidence>
<feature type="transmembrane region" description="Helical" evidence="8">
    <location>
        <begin position="82"/>
        <end position="105"/>
    </location>
</feature>
<evidence type="ECO:0000256" key="7">
    <source>
        <dbReference type="PROSITE-ProRule" id="PRU00581"/>
    </source>
</evidence>
<dbReference type="PANTHER" id="PTHR22776">
    <property type="entry name" value="MARVEL-CONTAINING POTENTIAL LIPID RAFT-ASSOCIATED PROTEIN"/>
    <property type="match status" value="1"/>
</dbReference>
<dbReference type="PROSITE" id="PS51225">
    <property type="entry name" value="MARVEL"/>
    <property type="match status" value="1"/>
</dbReference>
<evidence type="ECO:0000256" key="8">
    <source>
        <dbReference type="SAM" id="Phobius"/>
    </source>
</evidence>
<keyword evidence="10" id="KW-1185">Reference proteome</keyword>
<dbReference type="PANTHER" id="PTHR22776:SF4">
    <property type="entry name" value="PROTEOLIPID PROTEIN 2"/>
    <property type="match status" value="1"/>
</dbReference>
<name>A0A8M1KI62_CLUHA</name>
<gene>
    <name evidence="11 12" type="primary">LOC116220302</name>
</gene>
<keyword evidence="4 7" id="KW-0472">Membrane</keyword>
<protein>
    <recommendedName>
        <fullName evidence="6">Proteolipid protein 2</fullName>
    </recommendedName>
</protein>
<dbReference type="InterPro" id="IPR050578">
    <property type="entry name" value="MARVEL-CKLF_proteins"/>
</dbReference>
<evidence type="ECO:0000256" key="2">
    <source>
        <dbReference type="ARBA" id="ARBA00022692"/>
    </source>
</evidence>
<comment type="subcellular location">
    <subcellularLocation>
        <location evidence="1">Membrane</location>
        <topology evidence="1">Multi-pass membrane protein</topology>
    </subcellularLocation>
</comment>
<dbReference type="RefSeq" id="XP_042563567.1">
    <property type="nucleotide sequence ID" value="XM_042707633.1"/>
</dbReference>
<evidence type="ECO:0000313" key="11">
    <source>
        <dbReference type="RefSeq" id="XP_042563566.1"/>
    </source>
</evidence>
<dbReference type="GO" id="GO:0016020">
    <property type="term" value="C:membrane"/>
    <property type="evidence" value="ECO:0007669"/>
    <property type="project" value="UniProtKB-SubCell"/>
</dbReference>
<evidence type="ECO:0000256" key="6">
    <source>
        <dbReference type="ARBA" id="ARBA00039459"/>
    </source>
</evidence>
<dbReference type="OrthoDB" id="9898022at2759"/>
<dbReference type="InterPro" id="IPR008253">
    <property type="entry name" value="Marvel"/>
</dbReference>